<organism evidence="1 2">
    <name type="scientific">Pholiota conissans</name>
    <dbReference type="NCBI Taxonomy" id="109636"/>
    <lineage>
        <taxon>Eukaryota</taxon>
        <taxon>Fungi</taxon>
        <taxon>Dikarya</taxon>
        <taxon>Basidiomycota</taxon>
        <taxon>Agaricomycotina</taxon>
        <taxon>Agaricomycetes</taxon>
        <taxon>Agaricomycetidae</taxon>
        <taxon>Agaricales</taxon>
        <taxon>Agaricineae</taxon>
        <taxon>Strophariaceae</taxon>
        <taxon>Pholiota</taxon>
    </lineage>
</organism>
<name>A0A9P5YP31_9AGAR</name>
<sequence length="523" mass="59393">MSSIPIPPELFPHIAAFLPLRAAGPTLLSLSLTNHAIHHLVYPLLYSRLILRNEDSALSAMQKILDVPQLGIAVTELHVMTELSSEARKGTKPFDVVEGLQRMVEGNLLPRLIALGLYLTDGWVFDEEYNPILTHGRISVDFWRYLRVACPRLKSLSLQNLGHSFDDPWFSGPVLDEVLQFQGLSTLRLEWIDQMGLSDTDSLRVINSLPKLASSLHSLSLQAGDLQNLDEFFLVDFPNLKWLRLQDFDAGSDPSSLMTFLRRHTQLESFTFMHPGAESFGDDVEGDFLPNLKHLKASFRDIRRWTPVLPQLISLSVTESYNCQVPYLLRAILPEGLPGLKSLEIRQQSAGWELRTFEGVLWYETPDGQFRKETRRKKMPRDFTNEYIHSIITGAPNVEELALHGLPMDPKQLKKIGPFLAQFKKLKRFYYDGFSKLNIYGNRAPIEDHEELLAYFLSSAEMLARICGRLERVTSIGARFLPYISCIVDRDSDGSVVGVRRNDHFGMEIPSEENDPFPSAKLS</sequence>
<proteinExistence type="predicted"/>
<reference evidence="1" key="1">
    <citation type="submission" date="2020-11" db="EMBL/GenBank/DDBJ databases">
        <authorList>
            <consortium name="DOE Joint Genome Institute"/>
            <person name="Ahrendt S."/>
            <person name="Riley R."/>
            <person name="Andreopoulos W."/>
            <person name="Labutti K."/>
            <person name="Pangilinan J."/>
            <person name="Ruiz-Duenas F.J."/>
            <person name="Barrasa J.M."/>
            <person name="Sanchez-Garcia M."/>
            <person name="Camarero S."/>
            <person name="Miyauchi S."/>
            <person name="Serrano A."/>
            <person name="Linde D."/>
            <person name="Babiker R."/>
            <person name="Drula E."/>
            <person name="Ayuso-Fernandez I."/>
            <person name="Pacheco R."/>
            <person name="Padilla G."/>
            <person name="Ferreira P."/>
            <person name="Barriuso J."/>
            <person name="Kellner H."/>
            <person name="Castanera R."/>
            <person name="Alfaro M."/>
            <person name="Ramirez L."/>
            <person name="Pisabarro A.G."/>
            <person name="Kuo A."/>
            <person name="Tritt A."/>
            <person name="Lipzen A."/>
            <person name="He G."/>
            <person name="Yan M."/>
            <person name="Ng V."/>
            <person name="Cullen D."/>
            <person name="Martin F."/>
            <person name="Rosso M.-N."/>
            <person name="Henrissat B."/>
            <person name="Hibbett D."/>
            <person name="Martinez A.T."/>
            <person name="Grigoriev I.V."/>
        </authorList>
    </citation>
    <scope>NUCLEOTIDE SEQUENCE</scope>
    <source>
        <strain evidence="1">CIRM-BRFM 674</strain>
    </source>
</reference>
<keyword evidence="2" id="KW-1185">Reference proteome</keyword>
<dbReference type="AlphaFoldDB" id="A0A9P5YP31"/>
<evidence type="ECO:0008006" key="3">
    <source>
        <dbReference type="Google" id="ProtNLM"/>
    </source>
</evidence>
<evidence type="ECO:0000313" key="2">
    <source>
        <dbReference type="Proteomes" id="UP000807469"/>
    </source>
</evidence>
<comment type="caution">
    <text evidence="1">The sequence shown here is derived from an EMBL/GenBank/DDBJ whole genome shotgun (WGS) entry which is preliminary data.</text>
</comment>
<dbReference type="EMBL" id="MU155762">
    <property type="protein sequence ID" value="KAF9471095.1"/>
    <property type="molecule type" value="Genomic_DNA"/>
</dbReference>
<dbReference type="Gene3D" id="3.80.10.10">
    <property type="entry name" value="Ribonuclease Inhibitor"/>
    <property type="match status" value="1"/>
</dbReference>
<gene>
    <name evidence="1" type="ORF">BDN70DRAFT_888466</name>
</gene>
<protein>
    <recommendedName>
        <fullName evidence="3">F-box domain-containing protein</fullName>
    </recommendedName>
</protein>
<evidence type="ECO:0000313" key="1">
    <source>
        <dbReference type="EMBL" id="KAF9471095.1"/>
    </source>
</evidence>
<accession>A0A9P5YP31</accession>
<dbReference type="InterPro" id="IPR032675">
    <property type="entry name" value="LRR_dom_sf"/>
</dbReference>
<dbReference type="Proteomes" id="UP000807469">
    <property type="component" value="Unassembled WGS sequence"/>
</dbReference>
<dbReference type="SUPFAM" id="SSF52047">
    <property type="entry name" value="RNI-like"/>
    <property type="match status" value="1"/>
</dbReference>
<dbReference type="OrthoDB" id="2995895at2759"/>